<dbReference type="AlphaFoldDB" id="A0A6N4QUZ8"/>
<dbReference type="Proteomes" id="UP000297613">
    <property type="component" value="Unassembled WGS sequence"/>
</dbReference>
<evidence type="ECO:0000313" key="3">
    <source>
        <dbReference type="Proteomes" id="UP000297613"/>
    </source>
</evidence>
<evidence type="ECO:0000256" key="1">
    <source>
        <dbReference type="SAM" id="MobiDB-lite"/>
    </source>
</evidence>
<reference evidence="2 3" key="1">
    <citation type="journal article" date="2019" name="PLoS Negl. Trop. Dis.">
        <title>Revisiting the worldwide diversity of Leptospira species in the environment.</title>
        <authorList>
            <person name="Vincent A.T."/>
            <person name="Schiettekatte O."/>
            <person name="Bourhy P."/>
            <person name="Veyrier F.J."/>
            <person name="Picardeau M."/>
        </authorList>
    </citation>
    <scope>NUCLEOTIDE SEQUENCE [LARGE SCALE GENOMIC DNA]</scope>
    <source>
        <strain evidence="2 3">201702445</strain>
    </source>
</reference>
<evidence type="ECO:0000313" key="2">
    <source>
        <dbReference type="EMBL" id="TGL84802.1"/>
    </source>
</evidence>
<gene>
    <name evidence="2" type="ORF">EHQ83_09785</name>
</gene>
<dbReference type="EMBL" id="RQGM01000034">
    <property type="protein sequence ID" value="TGL84802.1"/>
    <property type="molecule type" value="Genomic_DNA"/>
</dbReference>
<organism evidence="2 3">
    <name type="scientific">Leptospira yasudae</name>
    <dbReference type="NCBI Taxonomy" id="2202201"/>
    <lineage>
        <taxon>Bacteria</taxon>
        <taxon>Pseudomonadati</taxon>
        <taxon>Spirochaetota</taxon>
        <taxon>Spirochaetia</taxon>
        <taxon>Leptospirales</taxon>
        <taxon>Leptospiraceae</taxon>
        <taxon>Leptospira</taxon>
    </lineage>
</organism>
<feature type="region of interest" description="Disordered" evidence="1">
    <location>
        <begin position="151"/>
        <end position="174"/>
    </location>
</feature>
<sequence>MKRLIYLILSILILSVPVFAENLDQQKLSNIKRALSVTRHQEDLNELKTELESYASDPSPYLIAVIQEPGTRVYIRTRALNLLQFYSSESNAQFLESKISANNEHDSVRKFAIRSYAISQRGQSSKVESFLGKFKTDSHLGGFVQRTLKEYNTNGQLEKKHSPNREFDRSHLKK</sequence>
<feature type="compositionally biased region" description="Basic and acidic residues" evidence="1">
    <location>
        <begin position="157"/>
        <end position="174"/>
    </location>
</feature>
<protein>
    <recommendedName>
        <fullName evidence="4">HEAT repeat domain-containing protein</fullName>
    </recommendedName>
</protein>
<name>A0A6N4QUZ8_9LEPT</name>
<comment type="caution">
    <text evidence="2">The sequence shown here is derived from an EMBL/GenBank/DDBJ whole genome shotgun (WGS) entry which is preliminary data.</text>
</comment>
<dbReference type="RefSeq" id="WP_135574013.1">
    <property type="nucleotide sequence ID" value="NZ_RQGK01000031.1"/>
</dbReference>
<accession>A0A6N4QUZ8</accession>
<evidence type="ECO:0008006" key="4">
    <source>
        <dbReference type="Google" id="ProtNLM"/>
    </source>
</evidence>
<proteinExistence type="predicted"/>